<dbReference type="EMBL" id="CCNB01000012">
    <property type="protein sequence ID" value="CDX35631.1"/>
    <property type="molecule type" value="Genomic_DNA"/>
</dbReference>
<dbReference type="AlphaFoldDB" id="A0A090F289"/>
<sequence length="74" mass="8063">MIEQPAAAELAEADVVGDMRTLWGPWNDPSFERALRRGSCVNRGIDEVGSEQRRGAGIGHRAEGSNLVLETSIR</sequence>
<protein>
    <submittedName>
        <fullName evidence="1">Uncharacterized protein</fullName>
    </submittedName>
</protein>
<organism evidence="1 2">
    <name type="scientific">Mesorhizobium plurifarium</name>
    <dbReference type="NCBI Taxonomy" id="69974"/>
    <lineage>
        <taxon>Bacteria</taxon>
        <taxon>Pseudomonadati</taxon>
        <taxon>Pseudomonadota</taxon>
        <taxon>Alphaproteobacteria</taxon>
        <taxon>Hyphomicrobiales</taxon>
        <taxon>Phyllobacteriaceae</taxon>
        <taxon>Mesorhizobium</taxon>
    </lineage>
</organism>
<accession>A0A090F289</accession>
<name>A0A090F289_MESPL</name>
<dbReference type="Proteomes" id="UP000046373">
    <property type="component" value="Unassembled WGS sequence"/>
</dbReference>
<evidence type="ECO:0000313" key="2">
    <source>
        <dbReference type="Proteomes" id="UP000046373"/>
    </source>
</evidence>
<evidence type="ECO:0000313" key="1">
    <source>
        <dbReference type="EMBL" id="CDX35631.1"/>
    </source>
</evidence>
<proteinExistence type="predicted"/>
<reference evidence="1 2" key="1">
    <citation type="submission" date="2014-08" db="EMBL/GenBank/DDBJ databases">
        <authorList>
            <person name="Moulin Lionel"/>
        </authorList>
    </citation>
    <scope>NUCLEOTIDE SEQUENCE [LARGE SCALE GENOMIC DNA]</scope>
</reference>
<gene>
    <name evidence="1" type="ORF">MPLDJ20_20266</name>
</gene>